<dbReference type="RefSeq" id="WP_099515407.1">
    <property type="nucleotide sequence ID" value="NZ_CP016619.1"/>
</dbReference>
<keyword evidence="2" id="KW-0614">Plasmid</keyword>
<keyword evidence="1" id="KW-0812">Transmembrane</keyword>
<dbReference type="AlphaFoldDB" id="A0A1B2EX44"/>
<name>A0A1B2EX44_9HYPH</name>
<organism evidence="2">
    <name type="scientific">Microvirga ossetica</name>
    <dbReference type="NCBI Taxonomy" id="1882682"/>
    <lineage>
        <taxon>Bacteria</taxon>
        <taxon>Pseudomonadati</taxon>
        <taxon>Pseudomonadota</taxon>
        <taxon>Alphaproteobacteria</taxon>
        <taxon>Hyphomicrobiales</taxon>
        <taxon>Methylobacteriaceae</taxon>
        <taxon>Microvirga</taxon>
    </lineage>
</organism>
<feature type="transmembrane region" description="Helical" evidence="1">
    <location>
        <begin position="27"/>
        <end position="48"/>
    </location>
</feature>
<evidence type="ECO:0000256" key="1">
    <source>
        <dbReference type="SAM" id="Phobius"/>
    </source>
</evidence>
<keyword evidence="1" id="KW-0472">Membrane</keyword>
<keyword evidence="1" id="KW-1133">Transmembrane helix</keyword>
<dbReference type="KEGG" id="moc:BB934_40765"/>
<evidence type="ECO:0000313" key="2">
    <source>
        <dbReference type="EMBL" id="ANY84523.1"/>
    </source>
</evidence>
<reference evidence="2" key="1">
    <citation type="submission" date="2016-07" db="EMBL/GenBank/DDBJ databases">
        <title>Microvirga ossetica sp. nov. a new species of rhizobia isolated from root nodules of the legume species Vicia alpestris Steven originated from North Ossetia region in the Caucasus.</title>
        <authorList>
            <person name="Safronova V.I."/>
            <person name="Kuznetsova I.G."/>
            <person name="Sazanova A.L."/>
            <person name="Belimov A."/>
            <person name="Andronov E."/>
            <person name="Osledkin Y.S."/>
            <person name="Onishchuk O.P."/>
            <person name="Kurchak O.N."/>
            <person name="Shaposhnikov A.I."/>
            <person name="Willems A."/>
            <person name="Tikhonovich I.A."/>
        </authorList>
    </citation>
    <scope>NUCLEOTIDE SEQUENCE [LARGE SCALE GENOMIC DNA]</scope>
    <source>
        <strain evidence="2">V5/3M</strain>
        <plasmid evidence="2">unnamed2</plasmid>
    </source>
</reference>
<protein>
    <submittedName>
        <fullName evidence="2">Uncharacterized protein</fullName>
    </submittedName>
</protein>
<dbReference type="EMBL" id="CP016619">
    <property type="protein sequence ID" value="ANY84523.1"/>
    <property type="molecule type" value="Genomic_DNA"/>
</dbReference>
<gene>
    <name evidence="2" type="ORF">BB934_40765</name>
</gene>
<sequence>MDEVSSLTIKINPKHGTFDAAASGESALLALVVIAADTVNLTLLLVLCRVSARSGLRIINDLDVLGES</sequence>
<proteinExistence type="predicted"/>
<geneLocation type="plasmid" evidence="2">
    <name>unnamed2</name>
</geneLocation>
<accession>A0A1B2EX44</accession>